<name>A0AA36AV05_OCTVU</name>
<evidence type="ECO:0000313" key="2">
    <source>
        <dbReference type="Proteomes" id="UP001162480"/>
    </source>
</evidence>
<evidence type="ECO:0000313" key="1">
    <source>
        <dbReference type="EMBL" id="CAI9721767.1"/>
    </source>
</evidence>
<gene>
    <name evidence="1" type="ORF">OCTVUL_1B016220</name>
</gene>
<proteinExistence type="predicted"/>
<accession>A0AA36AV05</accession>
<reference evidence="1" key="1">
    <citation type="submission" date="2023-08" db="EMBL/GenBank/DDBJ databases">
        <authorList>
            <person name="Alioto T."/>
            <person name="Alioto T."/>
            <person name="Gomez Garrido J."/>
        </authorList>
    </citation>
    <scope>NUCLEOTIDE SEQUENCE</scope>
</reference>
<dbReference type="Proteomes" id="UP001162480">
    <property type="component" value="Chromosome 4"/>
</dbReference>
<protein>
    <submittedName>
        <fullName evidence="1">Uncharacterized protein</fullName>
    </submittedName>
</protein>
<sequence length="71" mass="8565">MMFKVDFIDEVIQNNFQDLTLPHSRFSPKFEVRRNVRQIRFAQVNLVEGEEREEKDEIREFHLLIAMGLTL</sequence>
<keyword evidence="2" id="KW-1185">Reference proteome</keyword>
<dbReference type="AlphaFoldDB" id="A0AA36AV05"/>
<organism evidence="1 2">
    <name type="scientific">Octopus vulgaris</name>
    <name type="common">Common octopus</name>
    <dbReference type="NCBI Taxonomy" id="6645"/>
    <lineage>
        <taxon>Eukaryota</taxon>
        <taxon>Metazoa</taxon>
        <taxon>Spiralia</taxon>
        <taxon>Lophotrochozoa</taxon>
        <taxon>Mollusca</taxon>
        <taxon>Cephalopoda</taxon>
        <taxon>Coleoidea</taxon>
        <taxon>Octopodiformes</taxon>
        <taxon>Octopoda</taxon>
        <taxon>Incirrata</taxon>
        <taxon>Octopodidae</taxon>
        <taxon>Octopus</taxon>
    </lineage>
</organism>
<dbReference type="EMBL" id="OX597817">
    <property type="protein sequence ID" value="CAI9721767.1"/>
    <property type="molecule type" value="Genomic_DNA"/>
</dbReference>